<dbReference type="InterPro" id="IPR036047">
    <property type="entry name" value="F-box-like_dom_sf"/>
</dbReference>
<dbReference type="Pfam" id="PF23635">
    <property type="entry name" value="Beta-prop_AT5G49610-like"/>
    <property type="match status" value="1"/>
</dbReference>
<dbReference type="InterPro" id="IPR056594">
    <property type="entry name" value="AT5G49610-like_b-prop"/>
</dbReference>
<dbReference type="PANTHER" id="PTHR32133">
    <property type="entry name" value="OS07G0120400 PROTEIN"/>
    <property type="match status" value="1"/>
</dbReference>
<dbReference type="EMBL" id="CAXIPR030004198">
    <property type="protein sequence ID" value="CAM0150991.1"/>
    <property type="molecule type" value="Genomic_DNA"/>
</dbReference>
<evidence type="ECO:0000313" key="4">
    <source>
        <dbReference type="Proteomes" id="UP001497457"/>
    </source>
</evidence>
<evidence type="ECO:0000259" key="2">
    <source>
        <dbReference type="Pfam" id="PF23635"/>
    </source>
</evidence>
<dbReference type="Pfam" id="PF12937">
    <property type="entry name" value="F-box-like"/>
    <property type="match status" value="1"/>
</dbReference>
<dbReference type="PANTHER" id="PTHR32133:SF134">
    <property type="entry name" value="OS05G0320100 PROTEIN"/>
    <property type="match status" value="1"/>
</dbReference>
<comment type="caution">
    <text evidence="3">The sequence shown here is derived from an EMBL/GenBank/DDBJ whole genome shotgun (WGS) entry which is preliminary data.</text>
</comment>
<accession>A0ABC9HBF3</accession>
<reference evidence="3 4" key="1">
    <citation type="submission" date="2024-10" db="EMBL/GenBank/DDBJ databases">
        <authorList>
            <person name="Ryan C."/>
        </authorList>
    </citation>
    <scope>NUCLEOTIDE SEQUENCE [LARGE SCALE GENOMIC DNA]</scope>
</reference>
<evidence type="ECO:0000313" key="3">
    <source>
        <dbReference type="EMBL" id="CAM0150991.1"/>
    </source>
</evidence>
<sequence length="372" mass="42372">MDHEDILPEILVRLSPRPSSLLGASLVCKRWSRLLADPYFLRRLRAHHRWEIPLLGFFTDEFGFLHFTPLLEPPDRIPSERLSMGTYHDEGWRFHECRHGIALLLNRKLMELAVWDPVTGEKCRLAVPPGFNGPESRVTVRAAALLCDDSKQAFSVVVLRHDEIPKDDKPLVFTSVYESKTGIWGNLISAPITSPLWLGKPSILVGNSLCWWLRGYGDSGILEFDLERQSLVVIDTPVDTHANPYSSFQILRMEDDSLGLAILSDVSIQLWERKANSGGFAKWMLHKTIELDKLLSLLAESTWLVIQGYDEDGNWIFVWTNIGIFMIQLESMQFRNLFKTHFVNNYHPYTNFYTAGSRIGGGSIEAEALNST</sequence>
<evidence type="ECO:0008006" key="5">
    <source>
        <dbReference type="Google" id="ProtNLM"/>
    </source>
</evidence>
<dbReference type="Proteomes" id="UP001497457">
    <property type="component" value="Unassembled WGS sequence"/>
</dbReference>
<gene>
    <name evidence="3" type="ORF">URODEC1_LOCUS124022</name>
</gene>
<dbReference type="SUPFAM" id="SSF81383">
    <property type="entry name" value="F-box domain"/>
    <property type="match status" value="1"/>
</dbReference>
<proteinExistence type="predicted"/>
<feature type="domain" description="F-box" evidence="1">
    <location>
        <begin position="5"/>
        <end position="44"/>
    </location>
</feature>
<evidence type="ECO:0000259" key="1">
    <source>
        <dbReference type="Pfam" id="PF12937"/>
    </source>
</evidence>
<feature type="domain" description="F-box protein AT5G49610-like beta-propeller" evidence="2">
    <location>
        <begin position="95"/>
        <end position="346"/>
    </location>
</feature>
<organism evidence="3 4">
    <name type="scientific">Urochloa decumbens</name>
    <dbReference type="NCBI Taxonomy" id="240449"/>
    <lineage>
        <taxon>Eukaryota</taxon>
        <taxon>Viridiplantae</taxon>
        <taxon>Streptophyta</taxon>
        <taxon>Embryophyta</taxon>
        <taxon>Tracheophyta</taxon>
        <taxon>Spermatophyta</taxon>
        <taxon>Magnoliopsida</taxon>
        <taxon>Liliopsida</taxon>
        <taxon>Poales</taxon>
        <taxon>Poaceae</taxon>
        <taxon>PACMAD clade</taxon>
        <taxon>Panicoideae</taxon>
        <taxon>Panicodae</taxon>
        <taxon>Paniceae</taxon>
        <taxon>Melinidinae</taxon>
        <taxon>Urochloa</taxon>
    </lineage>
</organism>
<dbReference type="Gene3D" id="1.20.1280.50">
    <property type="match status" value="1"/>
</dbReference>
<dbReference type="InterPro" id="IPR001810">
    <property type="entry name" value="F-box_dom"/>
</dbReference>
<dbReference type="AlphaFoldDB" id="A0ABC9HBF3"/>
<name>A0ABC9HBF3_9POAL</name>
<protein>
    <recommendedName>
        <fullName evidence="5">F-box domain-containing protein</fullName>
    </recommendedName>
</protein>
<keyword evidence="4" id="KW-1185">Reference proteome</keyword>